<keyword evidence="2 6" id="KW-0812">Transmembrane</keyword>
<feature type="transmembrane region" description="Helical" evidence="6">
    <location>
        <begin position="167"/>
        <end position="197"/>
    </location>
</feature>
<feature type="transmembrane region" description="Helical" evidence="6">
    <location>
        <begin position="122"/>
        <end position="147"/>
    </location>
</feature>
<feature type="transmembrane region" description="Helical" evidence="6">
    <location>
        <begin position="286"/>
        <end position="304"/>
    </location>
</feature>
<dbReference type="PANTHER" id="PTHR21421">
    <property type="entry name" value="GUSTATORY RECEPTOR"/>
    <property type="match status" value="1"/>
</dbReference>
<sequence>MKTVLESVLFVFKLCGIYMEENEGKWYKVKRLLFAIYSIFICVFIWADNVRLLIIMAIEDDIRRQLSFLVFVLMYIIISFYYTLFLRLMNCKLPAILKAFQNYHEEYDLTFDSKRWRKNIKILSVVSVLIYGVDVVGGTVIYNMSFLSEKSILNMQLYPANQISNQGIYLSMVFFVLLKLIYTIAFHNYLIIFFCIISRVITKEYIHVTEKIKTYVKHLTDDEFYDSTEISSIRKHHTAITDLMTATNDVMKHIAAIQYSVTIPIVCLILYGLIHGKLVTEDITILSFNIILHFLIMILITHLGSKLSEEVCR</sequence>
<name>A0AA88XT52_PINIB</name>
<dbReference type="AlphaFoldDB" id="A0AA88XT52"/>
<dbReference type="PANTHER" id="PTHR21421:SF29">
    <property type="entry name" value="GUSTATORY RECEPTOR 5A FOR TREHALOSE-RELATED"/>
    <property type="match status" value="1"/>
</dbReference>
<keyword evidence="8" id="KW-1185">Reference proteome</keyword>
<dbReference type="GO" id="GO:0038023">
    <property type="term" value="F:signaling receptor activity"/>
    <property type="evidence" value="ECO:0007669"/>
    <property type="project" value="UniProtKB-ARBA"/>
</dbReference>
<feature type="transmembrane region" description="Helical" evidence="6">
    <location>
        <begin position="32"/>
        <end position="54"/>
    </location>
</feature>
<feature type="transmembrane region" description="Helical" evidence="6">
    <location>
        <begin position="66"/>
        <end position="88"/>
    </location>
</feature>
<keyword evidence="5" id="KW-0675">Receptor</keyword>
<evidence type="ECO:0000313" key="7">
    <source>
        <dbReference type="EMBL" id="KAK3091278.1"/>
    </source>
</evidence>
<comment type="subcellular location">
    <subcellularLocation>
        <location evidence="1">Membrane</location>
        <topology evidence="1">Multi-pass membrane protein</topology>
    </subcellularLocation>
</comment>
<evidence type="ECO:0000256" key="6">
    <source>
        <dbReference type="SAM" id="Phobius"/>
    </source>
</evidence>
<evidence type="ECO:0000256" key="3">
    <source>
        <dbReference type="ARBA" id="ARBA00022989"/>
    </source>
</evidence>
<evidence type="ECO:0000256" key="1">
    <source>
        <dbReference type="ARBA" id="ARBA00004141"/>
    </source>
</evidence>
<accession>A0AA88XT52</accession>
<evidence type="ECO:0000256" key="5">
    <source>
        <dbReference type="ARBA" id="ARBA00023170"/>
    </source>
</evidence>
<dbReference type="EMBL" id="VSWD01000010">
    <property type="protein sequence ID" value="KAK3091278.1"/>
    <property type="molecule type" value="Genomic_DNA"/>
</dbReference>
<proteinExistence type="predicted"/>
<evidence type="ECO:0000313" key="8">
    <source>
        <dbReference type="Proteomes" id="UP001186944"/>
    </source>
</evidence>
<gene>
    <name evidence="7" type="ORF">FSP39_018559</name>
</gene>
<organism evidence="7 8">
    <name type="scientific">Pinctada imbricata</name>
    <name type="common">Atlantic pearl-oyster</name>
    <name type="synonym">Pinctada martensii</name>
    <dbReference type="NCBI Taxonomy" id="66713"/>
    <lineage>
        <taxon>Eukaryota</taxon>
        <taxon>Metazoa</taxon>
        <taxon>Spiralia</taxon>
        <taxon>Lophotrochozoa</taxon>
        <taxon>Mollusca</taxon>
        <taxon>Bivalvia</taxon>
        <taxon>Autobranchia</taxon>
        <taxon>Pteriomorphia</taxon>
        <taxon>Pterioida</taxon>
        <taxon>Pterioidea</taxon>
        <taxon>Pteriidae</taxon>
        <taxon>Pinctada</taxon>
    </lineage>
</organism>
<keyword evidence="4 6" id="KW-0472">Membrane</keyword>
<evidence type="ECO:0008006" key="9">
    <source>
        <dbReference type="Google" id="ProtNLM"/>
    </source>
</evidence>
<feature type="transmembrane region" description="Helical" evidence="6">
    <location>
        <begin position="254"/>
        <end position="274"/>
    </location>
</feature>
<dbReference type="GO" id="GO:0007606">
    <property type="term" value="P:sensory perception of chemical stimulus"/>
    <property type="evidence" value="ECO:0007669"/>
    <property type="project" value="TreeGrafter"/>
</dbReference>
<evidence type="ECO:0000256" key="2">
    <source>
        <dbReference type="ARBA" id="ARBA00022692"/>
    </source>
</evidence>
<keyword evidence="3 6" id="KW-1133">Transmembrane helix</keyword>
<dbReference type="Proteomes" id="UP001186944">
    <property type="component" value="Unassembled WGS sequence"/>
</dbReference>
<reference evidence="7" key="1">
    <citation type="submission" date="2019-08" db="EMBL/GenBank/DDBJ databases">
        <title>The improved chromosome-level genome for the pearl oyster Pinctada fucata martensii using PacBio sequencing and Hi-C.</title>
        <authorList>
            <person name="Zheng Z."/>
        </authorList>
    </citation>
    <scope>NUCLEOTIDE SEQUENCE</scope>
    <source>
        <strain evidence="7">ZZ-2019</strain>
        <tissue evidence="7">Adductor muscle</tissue>
    </source>
</reference>
<dbReference type="GO" id="GO:0051606">
    <property type="term" value="P:detection of stimulus"/>
    <property type="evidence" value="ECO:0007669"/>
    <property type="project" value="UniProtKB-ARBA"/>
</dbReference>
<dbReference type="GO" id="GO:0016020">
    <property type="term" value="C:membrane"/>
    <property type="evidence" value="ECO:0007669"/>
    <property type="project" value="UniProtKB-SubCell"/>
</dbReference>
<evidence type="ECO:0000256" key="4">
    <source>
        <dbReference type="ARBA" id="ARBA00023136"/>
    </source>
</evidence>
<protein>
    <recommendedName>
        <fullName evidence="9">Gustatory receptor</fullName>
    </recommendedName>
</protein>
<comment type="caution">
    <text evidence="7">The sequence shown here is derived from an EMBL/GenBank/DDBJ whole genome shotgun (WGS) entry which is preliminary data.</text>
</comment>